<comment type="function">
    <text evidence="10">Catalyzes the reversible formation of acyl-phosphate (acyl-PO(4)) from acyl-[acyl-carrier-protein] (acyl-ACP). This enzyme utilizes acyl-ACP as fatty acyl donor, but not acyl-CoA.</text>
</comment>
<dbReference type="PANTHER" id="PTHR30100:SF1">
    <property type="entry name" value="PHOSPHATE ACYLTRANSFERASE"/>
    <property type="match status" value="1"/>
</dbReference>
<organism evidence="11 12">
    <name type="scientific">Chloroherpeton thalassium (strain ATCC 35110 / GB-78)</name>
    <dbReference type="NCBI Taxonomy" id="517418"/>
    <lineage>
        <taxon>Bacteria</taxon>
        <taxon>Pseudomonadati</taxon>
        <taxon>Chlorobiota</taxon>
        <taxon>Chlorobiia</taxon>
        <taxon>Chlorobiales</taxon>
        <taxon>Chloroherpetonaceae</taxon>
        <taxon>Chloroherpeton</taxon>
    </lineage>
</organism>
<dbReference type="SUPFAM" id="SSF53659">
    <property type="entry name" value="Isocitrate/Isopropylmalate dehydrogenase-like"/>
    <property type="match status" value="1"/>
</dbReference>
<evidence type="ECO:0000256" key="2">
    <source>
        <dbReference type="ARBA" id="ARBA00022490"/>
    </source>
</evidence>
<dbReference type="HAMAP" id="MF_00019">
    <property type="entry name" value="PlsX"/>
    <property type="match status" value="1"/>
</dbReference>
<dbReference type="OrthoDB" id="9806408at2"/>
<evidence type="ECO:0000313" key="12">
    <source>
        <dbReference type="Proteomes" id="UP000001208"/>
    </source>
</evidence>
<dbReference type="UniPathway" id="UPA00085"/>
<dbReference type="NCBIfam" id="TIGR00182">
    <property type="entry name" value="plsX"/>
    <property type="match status" value="1"/>
</dbReference>
<keyword evidence="3 10" id="KW-0444">Lipid biosynthesis</keyword>
<reference evidence="11 12" key="1">
    <citation type="submission" date="2008-06" db="EMBL/GenBank/DDBJ databases">
        <title>Complete sequence of Chloroherpeton thalassium ATCC 35110.</title>
        <authorList>
            <consortium name="US DOE Joint Genome Institute"/>
            <person name="Lucas S."/>
            <person name="Copeland A."/>
            <person name="Lapidus A."/>
            <person name="Glavina del Rio T."/>
            <person name="Dalin E."/>
            <person name="Tice H."/>
            <person name="Bruce D."/>
            <person name="Goodwin L."/>
            <person name="Pitluck S."/>
            <person name="Schmutz J."/>
            <person name="Larimer F."/>
            <person name="Land M."/>
            <person name="Hauser L."/>
            <person name="Kyrpides N."/>
            <person name="Mikhailova N."/>
            <person name="Liu Z."/>
            <person name="Li T."/>
            <person name="Zhao F."/>
            <person name="Overmann J."/>
            <person name="Bryant D.A."/>
            <person name="Richardson P."/>
        </authorList>
    </citation>
    <scope>NUCLEOTIDE SEQUENCE [LARGE SCALE GENOMIC DNA]</scope>
    <source>
        <strain evidence="12">ATCC 35110 / GB-78</strain>
    </source>
</reference>
<protein>
    <recommendedName>
        <fullName evidence="8 10">Phosphate acyltransferase</fullName>
        <ecNumber evidence="8 10">2.3.1.274</ecNumber>
    </recommendedName>
    <alternativeName>
        <fullName evidence="10">Acyl-ACP phosphotransacylase</fullName>
    </alternativeName>
    <alternativeName>
        <fullName evidence="10">Acyl-[acyl-carrier-protein]--phosphate acyltransferase</fullName>
    </alternativeName>
    <alternativeName>
        <fullName evidence="10">Phosphate-acyl-ACP acyltransferase</fullName>
    </alternativeName>
</protein>
<dbReference type="STRING" id="517418.Ctha_1845"/>
<sequence length="340" mass="36047">MVTIAVDAMGGDYAPKNEVEGAVMALKESGNRFKIVLVGQSEKVQPLLDEQDTTGLSLEFFHAPEVIGMHESAATAVKTKQNSSMVQGLALCKKGSANAFVSAGNTGAQMAASLLVLGRLEKVMRPTIGAYFPNPSGVTMVFDIGANVDCKPEHLVQFAEMASIYLKYAQKEANPSVGLLNIGAEESKGTDALKQTHKLLRGAHEKGKVNFAGNIEGGDVLAGKTNIVLCDGVVGNPLLKFGESIPHFLSGLFKQEIGKLVKTGKLPMESAEVIGKAFKGMFASFDDEQFGGVPLLGVNGVSIIGHGRSSALAIKNMIYRAEEMIEKRVNEHIAEVLADA</sequence>
<dbReference type="PANTHER" id="PTHR30100">
    <property type="entry name" value="FATTY ACID/PHOSPHOLIPID SYNTHESIS PROTEIN PLSX"/>
    <property type="match status" value="1"/>
</dbReference>
<dbReference type="GO" id="GO:0008654">
    <property type="term" value="P:phospholipid biosynthetic process"/>
    <property type="evidence" value="ECO:0007669"/>
    <property type="project" value="UniProtKB-KW"/>
</dbReference>
<keyword evidence="4 10" id="KW-0808">Transferase</keyword>
<dbReference type="GO" id="GO:0006633">
    <property type="term" value="P:fatty acid biosynthetic process"/>
    <property type="evidence" value="ECO:0007669"/>
    <property type="project" value="UniProtKB-UniRule"/>
</dbReference>
<dbReference type="InterPro" id="IPR003664">
    <property type="entry name" value="FA_synthesis"/>
</dbReference>
<dbReference type="KEGG" id="cts:Ctha_1845"/>
<dbReference type="AlphaFoldDB" id="B3QTV4"/>
<evidence type="ECO:0000256" key="7">
    <source>
        <dbReference type="ARBA" id="ARBA00023264"/>
    </source>
</evidence>
<evidence type="ECO:0000256" key="5">
    <source>
        <dbReference type="ARBA" id="ARBA00023098"/>
    </source>
</evidence>
<dbReference type="EMBL" id="CP001100">
    <property type="protein sequence ID" value="ACF14302.1"/>
    <property type="molecule type" value="Genomic_DNA"/>
</dbReference>
<evidence type="ECO:0000256" key="10">
    <source>
        <dbReference type="HAMAP-Rule" id="MF_00019"/>
    </source>
</evidence>
<dbReference type="eggNOG" id="COG0416">
    <property type="taxonomic scope" value="Bacteria"/>
</dbReference>
<dbReference type="Gene3D" id="3.40.718.10">
    <property type="entry name" value="Isopropylmalate Dehydrogenase"/>
    <property type="match status" value="1"/>
</dbReference>
<dbReference type="Pfam" id="PF02504">
    <property type="entry name" value="FA_synthesis"/>
    <property type="match status" value="1"/>
</dbReference>
<keyword evidence="6 10" id="KW-0594">Phospholipid biosynthesis</keyword>
<keyword evidence="7 10" id="KW-1208">Phospholipid metabolism</keyword>
<dbReference type="HOGENOM" id="CLU_039379_1_1_10"/>
<keyword evidence="5 10" id="KW-0443">Lipid metabolism</keyword>
<dbReference type="EC" id="2.3.1.274" evidence="8 10"/>
<gene>
    <name evidence="10" type="primary">plsX</name>
    <name evidence="11" type="ordered locus">Ctha_1845</name>
</gene>
<accession>B3QTV4</accession>
<comment type="similarity">
    <text evidence="10">Belongs to the PlsX family.</text>
</comment>
<comment type="subunit">
    <text evidence="9 10">Homodimer. Probably interacts with PlsY.</text>
</comment>
<keyword evidence="12" id="KW-1185">Reference proteome</keyword>
<evidence type="ECO:0000256" key="9">
    <source>
        <dbReference type="ARBA" id="ARBA00046608"/>
    </source>
</evidence>
<dbReference type="PIRSF" id="PIRSF002465">
    <property type="entry name" value="Phsphlp_syn_PlsX"/>
    <property type="match status" value="1"/>
</dbReference>
<comment type="subcellular location">
    <subcellularLocation>
        <location evidence="10">Cytoplasm</location>
    </subcellularLocation>
    <text evidence="10">Associated with the membrane possibly through PlsY.</text>
</comment>
<dbReference type="GO" id="GO:0043811">
    <property type="term" value="F:phosphate:acyl-[acyl carrier protein] acyltransferase activity"/>
    <property type="evidence" value="ECO:0007669"/>
    <property type="project" value="UniProtKB-UniRule"/>
</dbReference>
<evidence type="ECO:0000256" key="1">
    <source>
        <dbReference type="ARBA" id="ARBA00001232"/>
    </source>
</evidence>
<dbReference type="InterPro" id="IPR012281">
    <property type="entry name" value="Phospholipid_synth_PlsX-like"/>
</dbReference>
<evidence type="ECO:0000313" key="11">
    <source>
        <dbReference type="EMBL" id="ACF14302.1"/>
    </source>
</evidence>
<comment type="catalytic activity">
    <reaction evidence="1 10">
        <text>a fatty acyl-[ACP] + phosphate = an acyl phosphate + holo-[ACP]</text>
        <dbReference type="Rhea" id="RHEA:42292"/>
        <dbReference type="Rhea" id="RHEA-COMP:9685"/>
        <dbReference type="Rhea" id="RHEA-COMP:14125"/>
        <dbReference type="ChEBI" id="CHEBI:43474"/>
        <dbReference type="ChEBI" id="CHEBI:59918"/>
        <dbReference type="ChEBI" id="CHEBI:64479"/>
        <dbReference type="ChEBI" id="CHEBI:138651"/>
        <dbReference type="EC" id="2.3.1.274"/>
    </reaction>
</comment>
<evidence type="ECO:0000256" key="8">
    <source>
        <dbReference type="ARBA" id="ARBA00024069"/>
    </source>
</evidence>
<evidence type="ECO:0000256" key="3">
    <source>
        <dbReference type="ARBA" id="ARBA00022516"/>
    </source>
</evidence>
<evidence type="ECO:0000256" key="6">
    <source>
        <dbReference type="ARBA" id="ARBA00023209"/>
    </source>
</evidence>
<comment type="pathway">
    <text evidence="10">Lipid metabolism; phospholipid metabolism.</text>
</comment>
<dbReference type="RefSeq" id="WP_012500386.1">
    <property type="nucleotide sequence ID" value="NC_011026.1"/>
</dbReference>
<evidence type="ECO:0000256" key="4">
    <source>
        <dbReference type="ARBA" id="ARBA00022679"/>
    </source>
</evidence>
<proteinExistence type="inferred from homology"/>
<dbReference type="Proteomes" id="UP000001208">
    <property type="component" value="Chromosome"/>
</dbReference>
<keyword evidence="2 10" id="KW-0963">Cytoplasm</keyword>
<dbReference type="GO" id="GO:0005737">
    <property type="term" value="C:cytoplasm"/>
    <property type="evidence" value="ECO:0007669"/>
    <property type="project" value="UniProtKB-SubCell"/>
</dbReference>
<name>B3QTV4_CHLT3</name>